<dbReference type="Gene3D" id="1.10.1200.30">
    <property type="match status" value="1"/>
</dbReference>
<sequence length="140" mass="15393">LALPAFWTYDKAKGTLSRLCRSVLYNSKSRASFTSMYKIGCQKPCWSKMLNPDCKTILKALGPAATLEEMMTACQGVGGPSHKARVLAEAMSQATQANTAVMMQSGNFKAQGKPLSVSTVARRHLARYCRVLEKRLCKWG</sequence>
<protein>
    <submittedName>
        <fullName evidence="1">Gag protein</fullName>
    </submittedName>
</protein>
<feature type="non-terminal residue" evidence="1">
    <location>
        <position position="1"/>
    </location>
</feature>
<organism evidence="1">
    <name type="scientific">Human immunodeficiency virus type 1</name>
    <name type="common">HIV-1</name>
    <dbReference type="NCBI Taxonomy" id="11676"/>
    <lineage>
        <taxon>Viruses</taxon>
        <taxon>Riboviria</taxon>
        <taxon>Pararnavirae</taxon>
        <taxon>Artverviricota</taxon>
        <taxon>Revtraviricetes</taxon>
        <taxon>Ortervirales</taxon>
        <taxon>Retroviridae</taxon>
        <taxon>Orthoretrovirinae</taxon>
        <taxon>Lentivirus</taxon>
        <taxon>Lentivirus humimdef1</taxon>
    </lineage>
</organism>
<proteinExistence type="predicted"/>
<dbReference type="SUPFAM" id="SSF47353">
    <property type="entry name" value="Retrovirus capsid dimerization domain-like"/>
    <property type="match status" value="1"/>
</dbReference>
<dbReference type="InterPro" id="IPR008916">
    <property type="entry name" value="Retrov_capsid_C"/>
</dbReference>
<gene>
    <name evidence="1" type="primary">gag</name>
</gene>
<dbReference type="Gene3D" id="1.20.5.760">
    <property type="entry name" value="Single helix bin"/>
    <property type="match status" value="1"/>
</dbReference>
<accession>Q3S7V4</accession>
<organismHost>
    <name type="scientific">Homo sapiens</name>
    <name type="common">Human</name>
    <dbReference type="NCBI Taxonomy" id="9606"/>
</organismHost>
<feature type="non-terminal residue" evidence="1">
    <location>
        <position position="140"/>
    </location>
</feature>
<name>Q3S7V4_HV1</name>
<reference evidence="1" key="1">
    <citation type="submission" date="2005-08" db="EMBL/GenBank/DDBJ databases">
        <title>Genomic Diversity of HIV-1 subtypes in Northern Kenya.</title>
        <authorList>
            <person name="Khamadi S.A."/>
            <person name="Ochieng W."/>
            <person name="Lihana R.W."/>
            <person name="Kiptoo M.K."/>
            <person name="Kinyua J.G."/>
            <person name="Lagat N."/>
            <person name="Muriuki J."/>
            <person name="Mwangi J."/>
            <person name="Pelle R."/>
            <person name="Muigai A."/>
            <person name="Carter J."/>
            <person name="Yamada R."/>
            <person name="Mpoke S."/>
        </authorList>
    </citation>
    <scope>NUCLEOTIDE SEQUENCE</scope>
    <source>
        <strain evidence="1">MADH012</strain>
    </source>
</reference>
<evidence type="ECO:0000313" key="1">
    <source>
        <dbReference type="EMBL" id="AAZ91552.1"/>
    </source>
</evidence>
<dbReference type="EMBL" id="DQ155026">
    <property type="protein sequence ID" value="AAZ91552.1"/>
    <property type="molecule type" value="Genomic_DNA"/>
</dbReference>